<name>A0A5C4KZX7_PSEJE</name>
<dbReference type="Proteomes" id="UP000306272">
    <property type="component" value="Unassembled WGS sequence"/>
</dbReference>
<evidence type="ECO:0000313" key="2">
    <source>
        <dbReference type="Proteomes" id="UP000306272"/>
    </source>
</evidence>
<dbReference type="RefSeq" id="WP_139054312.1">
    <property type="nucleotide sequence ID" value="NZ_VDDB01000007.1"/>
</dbReference>
<dbReference type="InterPro" id="IPR008964">
    <property type="entry name" value="Invasin/intimin_cell_adhesion"/>
</dbReference>
<gene>
    <name evidence="1" type="ORF">FHG55_09860</name>
</gene>
<accession>A0A5C4KZX7</accession>
<reference evidence="1" key="1">
    <citation type="submission" date="2019-06" db="EMBL/GenBank/DDBJ databases">
        <title>Pseudomonas-derived Butenolides : (Bio)synthesis of Styrolides.</title>
        <authorList>
            <person name="Klapper M."/>
            <person name="Chowdhury S."/>
            <person name="Stallforth P."/>
        </authorList>
    </citation>
    <scope>NUCLEOTIDE SEQUENCE [LARGE SCALE GENOMIC DNA]</scope>
    <source>
        <strain evidence="1">EC-S101</strain>
    </source>
</reference>
<organism evidence="1 2">
    <name type="scientific">Pseudomonas jessenii</name>
    <dbReference type="NCBI Taxonomy" id="77298"/>
    <lineage>
        <taxon>Bacteria</taxon>
        <taxon>Pseudomonadati</taxon>
        <taxon>Pseudomonadota</taxon>
        <taxon>Gammaproteobacteria</taxon>
        <taxon>Pseudomonadales</taxon>
        <taxon>Pseudomonadaceae</taxon>
        <taxon>Pseudomonas</taxon>
    </lineage>
</organism>
<evidence type="ECO:0000313" key="1">
    <source>
        <dbReference type="EMBL" id="TNB97376.1"/>
    </source>
</evidence>
<protein>
    <submittedName>
        <fullName evidence="1">Uncharacterized protein</fullName>
    </submittedName>
</protein>
<sequence>MVEPVIQANDSLVLNGDFREALSHWEKGPVNSRWVTVVGEPYEGTQIRMLSVANLASAFQEMTVPVTPSAGARYVLSFLYETRHTEAGRMIFTDDSGATLREIPLPPGSPRNLEEDQARITQGLPLEFRPLKYNAELDLPLQRQDKIRVTVVAPGNADPEDYNSLVLVTRIRLGVELEPARMQTVQVDAEQSSSGKLVHLCLGADGSFQHQLAFVPDPDSPWLHTKAALVSDDNPQGAVIATPDWGVDQPLDSPWMLQCPLIGAQDPYLFTVQLVNQYTAEPYSMQVSLGHHRLVFREVLEAAYFPVLELTQSVRLGVRVASWYTGQFLAGRTVTWTTEGLGVLSTTPTDAEGWAYFEYLPTAAGKRAIQASVASPYYASGVETATLDVQVLATDPWKDVLAVVDSNALPWAQKTGYPNRGSTYQLSVRVPEVLRGSTMALRWDGDSAAQLGVQLRPELEASIPVGTTDLNWELICQDKLDGRFHLQLLCSKLLLPSNRKPMSLARNLVRIGDVQEANKFPVVDEGESVLLRVQVVHVVTGGNGDPVNNARVDWQTPEGTIATRSGIGGWASVLYQPSRDGELVVTARVRAHDEAVPVERPFAVKALQSSPWKGKIKILFDGNEVDLTELGLLCWRGEPHTLRIQPTPGSSLIGQMITLQWRGEPPGIGLTVSDIGKPLMLEPSGLEWRFSSQVASSTSSLFSLTLSSPGLTAPRELFGRLISTELMDELTLMLDQVTATNASQRMFPCIGATHTLRYLPNALSPLVGLQATLVWQGTPADDLEASIEPPLDQAQKISDGGVGWSLDFTSSKVSGAFSVGLFLSALDRSMSTNPMQLAHNKLRIEDWRESAVDAVIGKDKAWSWVRVVSAFTGQAVAQVAVQWKSADSSDSVVSDELGWSGFGLVPSSHGQQNVVANVHSPFDGYEEQRALSFTALARNPWEDVRVRFDGHDEHPWGSHTYFPRRNGSHAIEVLLPDGSPLFDQELTLGLTGTGPAELGLSFEPALGASRLPSAIGLRYSLRCADLKDGGFALRLGAERLASLSPANAMSLGAGAQVWKLLTSSSVQQVVEWEQELVEQVKVVSSVSGQGIAGVLVTWRNEDLGTVTSLTDFYGVAIVRFKPQTPGVAVLTATVGDAAYSESISISYSLSVPREIVDVVVVPAQGYPTEEVEAMATVISALTGLPLAGIEVMWNLPGATIASAQSDAQGRARTTFKLPSRSGVLEAMVRGGLGGWDSAQSWVEVMEDEPVLVELHSDALSVYQGETLPIWALVKGRHSGGPFEQASVSWSLGSQIIAPSVTQVDGKAYLMAVPMVIGDITLTASILAEVESSLNLNIKVLDPASHPDHATIRDLRELKSPIDAGSVAQFRGTVVSSVSGQPLPGREFYFSMNGEAFKLSYTRANGEIIAEYWAHEPGVVSFKVEVRNPVGQPEKASASVLVIRQP</sequence>
<keyword evidence="2" id="KW-1185">Reference proteome</keyword>
<comment type="caution">
    <text evidence="1">The sequence shown here is derived from an EMBL/GenBank/DDBJ whole genome shotgun (WGS) entry which is preliminary data.</text>
</comment>
<dbReference type="SUPFAM" id="SSF49373">
    <property type="entry name" value="Invasin/intimin cell-adhesion fragments"/>
    <property type="match status" value="1"/>
</dbReference>
<dbReference type="EMBL" id="VDDB01000007">
    <property type="protein sequence ID" value="TNB97376.1"/>
    <property type="molecule type" value="Genomic_DNA"/>
</dbReference>
<proteinExistence type="predicted"/>